<feature type="compositionally biased region" description="Low complexity" evidence="1">
    <location>
        <begin position="555"/>
        <end position="570"/>
    </location>
</feature>
<feature type="compositionally biased region" description="Polar residues" evidence="1">
    <location>
        <begin position="613"/>
        <end position="625"/>
    </location>
</feature>
<feature type="region of interest" description="Disordered" evidence="1">
    <location>
        <begin position="308"/>
        <end position="336"/>
    </location>
</feature>
<name>A0A370U3R0_9HELO</name>
<evidence type="ECO:0000256" key="1">
    <source>
        <dbReference type="SAM" id="MobiDB-lite"/>
    </source>
</evidence>
<dbReference type="Proteomes" id="UP000254866">
    <property type="component" value="Unassembled WGS sequence"/>
</dbReference>
<sequence length="745" mass="79639">MAHIASEMALPPNITFPHSDTRLNQHIIKSRPVPLNRVALTNSTQLKIPQSYQEALEWLCPPSTRVELSLGHDYEDMDSTTPSSSKPRSEDPSKYPPQAPSALIACALDEQIGTWRAASPMDRGNSGEGTASAATMTTCAAPGLDKELPPTPVFTPIDSLEEHDFDGDSTEPDSETEKVTFAALTPKSSLVSLNDSILTNETPTVHVAKAINFKTIKGSKGVKDMLQLVPGKPGSMNGLSEAPVAERVVMVTVEKNGSPLPRRPIRKPSRHDLRGFNALSQKGKSRVADTEIARQAVASSGVLQEPAQLPQMDDPARVASTSPLQQDDGIRRSSKYDCGPTVRYSVDAREVIMGGHDRRSVSAASVYKGAIRDSTSSIKSAKPSMKTGKSENEKGAPKQAFRNIVVQLKTPSAPTGGMRGGRSVSDFGASGPNIKPQDAKKGGQPATMSRFSRPTAASAAREAVSKSTVKLAKHSSPKDGADQSTKHPTSTSRSESKVPRPTCASLPNDNSVTTVEQPSRGFKSRISSLLPSRRRSEPPATNRPNSYSPILNRHSSLAQSVGASSAQASVHRQPNIVSNQFVPEPTDRLDRARDRAARPTTYALVNRVPLLTNATRSNTSATLRRNQVRGGDEEPPTPPRSRSGPGAHYEGIGPGAAAGDMGDAVDAPLRDAETHLDLVIHRTRQVTDRAFRDQSIRLIEELGSAIQVTRQLHMAAIAQARTNAGIAATISRLTVDVATVVAIAN</sequence>
<gene>
    <name evidence="2" type="ORF">BP5553_02362</name>
</gene>
<feature type="region of interest" description="Disordered" evidence="1">
    <location>
        <begin position="613"/>
        <end position="663"/>
    </location>
</feature>
<organism evidence="2 3">
    <name type="scientific">Venustampulla echinocandica</name>
    <dbReference type="NCBI Taxonomy" id="2656787"/>
    <lineage>
        <taxon>Eukaryota</taxon>
        <taxon>Fungi</taxon>
        <taxon>Dikarya</taxon>
        <taxon>Ascomycota</taxon>
        <taxon>Pezizomycotina</taxon>
        <taxon>Leotiomycetes</taxon>
        <taxon>Helotiales</taxon>
        <taxon>Pleuroascaceae</taxon>
        <taxon>Venustampulla</taxon>
    </lineage>
</organism>
<feature type="region of interest" description="Disordered" evidence="1">
    <location>
        <begin position="375"/>
        <end position="600"/>
    </location>
</feature>
<dbReference type="RefSeq" id="XP_031875039.1">
    <property type="nucleotide sequence ID" value="XM_032010985.1"/>
</dbReference>
<dbReference type="AlphaFoldDB" id="A0A370U3R0"/>
<feature type="compositionally biased region" description="Polar residues" evidence="1">
    <location>
        <begin position="505"/>
        <end position="517"/>
    </location>
</feature>
<feature type="compositionally biased region" description="Basic and acidic residues" evidence="1">
    <location>
        <begin position="476"/>
        <end position="485"/>
    </location>
</feature>
<proteinExistence type="predicted"/>
<dbReference type="OrthoDB" id="3560160at2759"/>
<evidence type="ECO:0000313" key="2">
    <source>
        <dbReference type="EMBL" id="RDL42383.1"/>
    </source>
</evidence>
<dbReference type="GeneID" id="43595211"/>
<dbReference type="EMBL" id="NPIC01000001">
    <property type="protein sequence ID" value="RDL42383.1"/>
    <property type="molecule type" value="Genomic_DNA"/>
</dbReference>
<reference evidence="2 3" key="1">
    <citation type="journal article" date="2018" name="IMA Fungus">
        <title>IMA Genome-F 9: Draft genome sequence of Annulohypoxylon stygium, Aspergillus mulundensis, Berkeleyomyces basicola (syn. Thielaviopsis basicola), Ceratocystis smalleyi, two Cercospora beticola strains, Coleophoma cylindrospora, Fusarium fracticaudum, Phialophora cf. hyalina, and Morchella septimelata.</title>
        <authorList>
            <person name="Wingfield B.D."/>
            <person name="Bills G.F."/>
            <person name="Dong Y."/>
            <person name="Huang W."/>
            <person name="Nel W.J."/>
            <person name="Swalarsk-Parry B.S."/>
            <person name="Vaghefi N."/>
            <person name="Wilken P.M."/>
            <person name="An Z."/>
            <person name="de Beer Z.W."/>
            <person name="De Vos L."/>
            <person name="Chen L."/>
            <person name="Duong T.A."/>
            <person name="Gao Y."/>
            <person name="Hammerbacher A."/>
            <person name="Kikkert J.R."/>
            <person name="Li Y."/>
            <person name="Li H."/>
            <person name="Li K."/>
            <person name="Li Q."/>
            <person name="Liu X."/>
            <person name="Ma X."/>
            <person name="Naidoo K."/>
            <person name="Pethybridge S.J."/>
            <person name="Sun J."/>
            <person name="Steenkamp E.T."/>
            <person name="van der Nest M.A."/>
            <person name="van Wyk S."/>
            <person name="Wingfield M.J."/>
            <person name="Xiong C."/>
            <person name="Yue Q."/>
            <person name="Zhang X."/>
        </authorList>
    </citation>
    <scope>NUCLEOTIDE SEQUENCE [LARGE SCALE GENOMIC DNA]</scope>
    <source>
        <strain evidence="2 3">BP 5553</strain>
    </source>
</reference>
<protein>
    <submittedName>
        <fullName evidence="2">Uncharacterized protein</fullName>
    </submittedName>
</protein>
<evidence type="ECO:0000313" key="3">
    <source>
        <dbReference type="Proteomes" id="UP000254866"/>
    </source>
</evidence>
<feature type="region of interest" description="Disordered" evidence="1">
    <location>
        <begin position="73"/>
        <end position="99"/>
    </location>
</feature>
<keyword evidence="3" id="KW-1185">Reference proteome</keyword>
<accession>A0A370U3R0</accession>
<comment type="caution">
    <text evidence="2">The sequence shown here is derived from an EMBL/GenBank/DDBJ whole genome shotgun (WGS) entry which is preliminary data.</text>
</comment>
<feature type="compositionally biased region" description="Basic and acidic residues" evidence="1">
    <location>
        <begin position="585"/>
        <end position="597"/>
    </location>
</feature>